<dbReference type="Pfam" id="PF04389">
    <property type="entry name" value="Peptidase_M28"/>
    <property type="match status" value="1"/>
</dbReference>
<dbReference type="Proteomes" id="UP000445000">
    <property type="component" value="Unassembled WGS sequence"/>
</dbReference>
<gene>
    <name evidence="3" type="ORF">GCM10011487_56330</name>
</gene>
<dbReference type="Gene3D" id="3.50.30.30">
    <property type="match status" value="1"/>
</dbReference>
<dbReference type="AlphaFoldDB" id="A0A829YLA8"/>
<protein>
    <submittedName>
        <fullName evidence="3">Aminopeptidase</fullName>
    </submittedName>
</protein>
<sequence length="546" mass="58409">MLYSAGLRAVLAIALGWGAQAVMADAAPVSGEAIKAHTAFLSDDLLEGREAGTRGYDIAAAYVATQFALYGLKPAGANPDFYQKVPLRRRSLQPDGVRFEMRTKSGAQLYQNGRDIAVDASATTLDEVIEADVVFAGWGIRAPGLRHDDYAGLNVRGKAVVILEGAPASFPGALRAHYSWIQQKERMAAEAGAIALLTLKSPEREQFSPWERTRQARPLPALGWTDPAQREHAPTIKATITLGPEVARSLFAQGGRNVDEIYQQSISSPPRGFNLPASIRLARKSVHEDSSTSNVIGVLPGTDASLKNEYIVVASHLDAWVGPKGGPDTIYNGAVDNAGGIAAMLEVARVLSAAGGAKRSVLFFATAAEEKGLLGSDYFVAHPLVPLHDIVGAISVDGLMAFHDFAGIVALGAEHSTLGEISLVAARSIGAVHEPDPIPGRGNLALSDQYPFLRVGIPVLFPNPARGSRRGGGEDVAAWDEYESRHYHQPSDDMKLPLRWDVAERWGQYMYAVVAGAANGSRRPLWYEADELAAVFAPTAARVKRP</sequence>
<feature type="chain" id="PRO_5032519839" evidence="1">
    <location>
        <begin position="27"/>
        <end position="546"/>
    </location>
</feature>
<keyword evidence="3" id="KW-0645">Protease</keyword>
<dbReference type="EMBL" id="BLJN01000006">
    <property type="protein sequence ID" value="GFE83633.1"/>
    <property type="molecule type" value="Genomic_DNA"/>
</dbReference>
<evidence type="ECO:0000313" key="4">
    <source>
        <dbReference type="Proteomes" id="UP000445000"/>
    </source>
</evidence>
<keyword evidence="3" id="KW-0031">Aminopeptidase</keyword>
<comment type="caution">
    <text evidence="3">The sequence shown here is derived from an EMBL/GenBank/DDBJ whole genome shotgun (WGS) entry which is preliminary data.</text>
</comment>
<dbReference type="PANTHER" id="PTHR12147:SF26">
    <property type="entry name" value="PEPTIDASE M28 DOMAIN-CONTAINING PROTEIN"/>
    <property type="match status" value="1"/>
</dbReference>
<dbReference type="GO" id="GO:0004177">
    <property type="term" value="F:aminopeptidase activity"/>
    <property type="evidence" value="ECO:0007669"/>
    <property type="project" value="UniProtKB-KW"/>
</dbReference>
<accession>A0A829YLA8</accession>
<dbReference type="PANTHER" id="PTHR12147">
    <property type="entry name" value="METALLOPEPTIDASE M28 FAMILY MEMBER"/>
    <property type="match status" value="1"/>
</dbReference>
<reference evidence="4" key="1">
    <citation type="submission" date="2020-01" db="EMBL/GenBank/DDBJ databases">
        <title>'Steroidobacter agaridevorans' sp. nov., agar-degrading bacteria isolated from rhizosphere soils.</title>
        <authorList>
            <person name="Ikenaga M."/>
            <person name="Kataoka M."/>
            <person name="Murouchi A."/>
            <person name="Katsuragi S."/>
            <person name="Sakai M."/>
        </authorList>
    </citation>
    <scope>NUCLEOTIDE SEQUENCE [LARGE SCALE GENOMIC DNA]</scope>
    <source>
        <strain evidence="4">YU21-B</strain>
    </source>
</reference>
<keyword evidence="4" id="KW-1185">Reference proteome</keyword>
<keyword evidence="1" id="KW-0732">Signal</keyword>
<dbReference type="GO" id="GO:0008235">
    <property type="term" value="F:metalloexopeptidase activity"/>
    <property type="evidence" value="ECO:0007669"/>
    <property type="project" value="InterPro"/>
</dbReference>
<keyword evidence="3" id="KW-0378">Hydrolase</keyword>
<name>A0A829YLA8_9GAMM</name>
<dbReference type="RefSeq" id="WP_161815231.1">
    <property type="nucleotide sequence ID" value="NZ_BLJN01000006.1"/>
</dbReference>
<proteinExistence type="predicted"/>
<dbReference type="GO" id="GO:0006508">
    <property type="term" value="P:proteolysis"/>
    <property type="evidence" value="ECO:0007669"/>
    <property type="project" value="InterPro"/>
</dbReference>
<feature type="signal peptide" evidence="1">
    <location>
        <begin position="1"/>
        <end position="26"/>
    </location>
</feature>
<dbReference type="Gene3D" id="3.40.630.10">
    <property type="entry name" value="Zn peptidases"/>
    <property type="match status" value="1"/>
</dbReference>
<evidence type="ECO:0000313" key="3">
    <source>
        <dbReference type="EMBL" id="GFE83633.1"/>
    </source>
</evidence>
<dbReference type="SUPFAM" id="SSF52025">
    <property type="entry name" value="PA domain"/>
    <property type="match status" value="1"/>
</dbReference>
<evidence type="ECO:0000256" key="1">
    <source>
        <dbReference type="SAM" id="SignalP"/>
    </source>
</evidence>
<dbReference type="InterPro" id="IPR007484">
    <property type="entry name" value="Peptidase_M28"/>
</dbReference>
<feature type="domain" description="Peptidase M28" evidence="2">
    <location>
        <begin position="294"/>
        <end position="513"/>
    </location>
</feature>
<organism evidence="3 4">
    <name type="scientific">Steroidobacter agaridevorans</name>
    <dbReference type="NCBI Taxonomy" id="2695856"/>
    <lineage>
        <taxon>Bacteria</taxon>
        <taxon>Pseudomonadati</taxon>
        <taxon>Pseudomonadota</taxon>
        <taxon>Gammaproteobacteria</taxon>
        <taxon>Steroidobacterales</taxon>
        <taxon>Steroidobacteraceae</taxon>
        <taxon>Steroidobacter</taxon>
    </lineage>
</organism>
<dbReference type="InterPro" id="IPR045175">
    <property type="entry name" value="M28_fam"/>
</dbReference>
<dbReference type="InterPro" id="IPR046450">
    <property type="entry name" value="PA_dom_sf"/>
</dbReference>
<dbReference type="SUPFAM" id="SSF53187">
    <property type="entry name" value="Zn-dependent exopeptidases"/>
    <property type="match status" value="1"/>
</dbReference>
<evidence type="ECO:0000259" key="2">
    <source>
        <dbReference type="Pfam" id="PF04389"/>
    </source>
</evidence>